<dbReference type="PANTHER" id="PTHR22576:SF37">
    <property type="entry name" value="MUCOSA-ASSOCIATED LYMPHOID TISSUE LYMPHOMA TRANSLOCATION PROTEIN 1"/>
    <property type="match status" value="1"/>
</dbReference>
<evidence type="ECO:0000256" key="1">
    <source>
        <dbReference type="SAM" id="SignalP"/>
    </source>
</evidence>
<evidence type="ECO:0000313" key="3">
    <source>
        <dbReference type="EMBL" id="MDC7683658.1"/>
    </source>
</evidence>
<keyword evidence="1" id="KW-0732">Signal</keyword>
<proteinExistence type="predicted"/>
<name>A0ABT5HUB9_9CAUL</name>
<dbReference type="InterPro" id="IPR011600">
    <property type="entry name" value="Pept_C14_caspase"/>
</dbReference>
<dbReference type="SUPFAM" id="SSF74653">
    <property type="entry name" value="TolA/TonB C-terminal domain"/>
    <property type="match status" value="1"/>
</dbReference>
<dbReference type="SUPFAM" id="SSF52129">
    <property type="entry name" value="Caspase-like"/>
    <property type="match status" value="1"/>
</dbReference>
<dbReference type="InterPro" id="IPR052039">
    <property type="entry name" value="Caspase-related_regulators"/>
</dbReference>
<dbReference type="EMBL" id="JAQQKX010000007">
    <property type="protein sequence ID" value="MDC7683658.1"/>
    <property type="molecule type" value="Genomic_DNA"/>
</dbReference>
<feature type="domain" description="Caspase family p20" evidence="2">
    <location>
        <begin position="26"/>
        <end position="163"/>
    </location>
</feature>
<dbReference type="Proteomes" id="UP001214854">
    <property type="component" value="Unassembled WGS sequence"/>
</dbReference>
<evidence type="ECO:0000313" key="4">
    <source>
        <dbReference type="Proteomes" id="UP001214854"/>
    </source>
</evidence>
<dbReference type="Pfam" id="PF00656">
    <property type="entry name" value="Peptidase_C14"/>
    <property type="match status" value="1"/>
</dbReference>
<accession>A0ABT5HUB9</accession>
<reference evidence="3 4" key="1">
    <citation type="submission" date="2023-01" db="EMBL/GenBank/DDBJ databases">
        <title>Novel species of the genus Asticcacaulis isolated from rivers.</title>
        <authorList>
            <person name="Lu H."/>
        </authorList>
    </citation>
    <scope>NUCLEOTIDE SEQUENCE [LARGE SCALE GENOMIC DNA]</scope>
    <source>
        <strain evidence="3 4">BYS171W</strain>
    </source>
</reference>
<dbReference type="RefSeq" id="WP_272748125.1">
    <property type="nucleotide sequence ID" value="NZ_JAQQKX010000007.1"/>
</dbReference>
<organism evidence="3 4">
    <name type="scientific">Asticcacaulis aquaticus</name>
    <dbReference type="NCBI Taxonomy" id="2984212"/>
    <lineage>
        <taxon>Bacteria</taxon>
        <taxon>Pseudomonadati</taxon>
        <taxon>Pseudomonadota</taxon>
        <taxon>Alphaproteobacteria</taxon>
        <taxon>Caulobacterales</taxon>
        <taxon>Caulobacteraceae</taxon>
        <taxon>Asticcacaulis</taxon>
    </lineage>
</organism>
<feature type="signal peptide" evidence="1">
    <location>
        <begin position="1"/>
        <end position="25"/>
    </location>
</feature>
<dbReference type="InterPro" id="IPR037682">
    <property type="entry name" value="TonB_C"/>
</dbReference>
<dbReference type="Pfam" id="PF03544">
    <property type="entry name" value="TonB_C"/>
    <property type="match status" value="1"/>
</dbReference>
<dbReference type="PANTHER" id="PTHR22576">
    <property type="entry name" value="MUCOSA ASSOCIATED LYMPHOID TISSUE LYMPHOMA TRANSLOCATION PROTEIN 1/PARACASPASE"/>
    <property type="match status" value="1"/>
</dbReference>
<dbReference type="PROSITE" id="PS50208">
    <property type="entry name" value="CASPASE_P20"/>
    <property type="match status" value="1"/>
</dbReference>
<keyword evidence="4" id="KW-1185">Reference proteome</keyword>
<sequence length="412" mass="43919">MRGFISAFTVVLSLCLMMMAAPAFAQVKLALVIDQVAYRGNLSPLAGADTEAGEVAASLTAVGFTVTRASNLTKQGLSTTFREFRRKVSATPGAVAFIYYTGHGSRDPASDANDNYLLGVDSELTTASDLPEFGVPLSDLNEQFSATGAKAVIMVIDACRTTPTFGKAGSKGLVPVTASTNTLIAYATDTGDVADVGVYAPILAQEIRRAGQDVTQVFSRVQILVSKKTQNKQRPWSNNRLYDQICLASCDAVAGPTPLPLPPAGPSDWDKEKAVWDGSKSCADYKAYLLSYPQGAFAATARERQKSTECTGPGGTSTVMTATLNDVAGVPDWIDFYPSQALRKDIGGRSVVECVVQPDGRLSQCLTVQEAPVEMGFAEAAHKALTTKARVDTGKFPPGQRVRFPIRWQVPK</sequence>
<feature type="chain" id="PRO_5045289005" evidence="1">
    <location>
        <begin position="26"/>
        <end position="412"/>
    </location>
</feature>
<gene>
    <name evidence="3" type="ORF">PQU92_10240</name>
</gene>
<dbReference type="Gene3D" id="3.40.50.1460">
    <property type="match status" value="1"/>
</dbReference>
<comment type="caution">
    <text evidence="3">The sequence shown here is derived from an EMBL/GenBank/DDBJ whole genome shotgun (WGS) entry which is preliminary data.</text>
</comment>
<dbReference type="Gene3D" id="3.30.2420.10">
    <property type="entry name" value="TonB"/>
    <property type="match status" value="1"/>
</dbReference>
<dbReference type="InterPro" id="IPR029030">
    <property type="entry name" value="Caspase-like_dom_sf"/>
</dbReference>
<evidence type="ECO:0000259" key="2">
    <source>
        <dbReference type="PROSITE" id="PS50208"/>
    </source>
</evidence>
<dbReference type="InterPro" id="IPR001309">
    <property type="entry name" value="Pept_C14_p20"/>
</dbReference>
<protein>
    <submittedName>
        <fullName evidence="3">Caspase family protein</fullName>
    </submittedName>
</protein>